<evidence type="ECO:0000313" key="3">
    <source>
        <dbReference type="Proteomes" id="UP000606991"/>
    </source>
</evidence>
<dbReference type="PANTHER" id="PTHR46889">
    <property type="entry name" value="TRANSPOSASE INSF FOR INSERTION SEQUENCE IS3B-RELATED"/>
    <property type="match status" value="1"/>
</dbReference>
<evidence type="ECO:0000313" key="2">
    <source>
        <dbReference type="EMBL" id="MBJ7594063.1"/>
    </source>
</evidence>
<sequence>MVMSLCYWMLRRLLELIVLRGRREVANEIELLVLRHEVAVLRRQVSRPRFRPADRALLAALARLLPRERWASLIVCPATVRRWHRDALARRWTYAQRGPGRPPVEARMAELIVRLARENPTWGYRRVQGELARLGIRVAASTVWQVLRRAGVRPSPRRASETWRAFLRAQATGIIACDFVTVDTVFFRRLYVLVFIELQTRIVHVAGVTAHPTGAWVTQQARNVISVFTDRAAPVRFLIRDRDSKFSAAFDEVFRSEGVRILRTPVRAPRANAIMERWFGSLRRECLDRMLIVGQRHLERVLQIYVEHYNTHRPHRSLEQRAPTRAVPHGSGVLDLSAVRRRDRLGGLLHEYEIAA</sequence>
<dbReference type="PROSITE" id="PS50994">
    <property type="entry name" value="INTEGRASE"/>
    <property type="match status" value="1"/>
</dbReference>
<dbReference type="Gene3D" id="3.30.420.10">
    <property type="entry name" value="Ribonuclease H-like superfamily/Ribonuclease H"/>
    <property type="match status" value="1"/>
</dbReference>
<dbReference type="EMBL" id="JAEKNS010000049">
    <property type="protein sequence ID" value="MBJ7594063.1"/>
    <property type="molecule type" value="Genomic_DNA"/>
</dbReference>
<dbReference type="InterPro" id="IPR001584">
    <property type="entry name" value="Integrase_cat-core"/>
</dbReference>
<dbReference type="InterPro" id="IPR009057">
    <property type="entry name" value="Homeodomain-like_sf"/>
</dbReference>
<proteinExistence type="predicted"/>
<dbReference type="InterPro" id="IPR012337">
    <property type="entry name" value="RNaseH-like_sf"/>
</dbReference>
<dbReference type="SUPFAM" id="SSF46689">
    <property type="entry name" value="Homeodomain-like"/>
    <property type="match status" value="1"/>
</dbReference>
<dbReference type="GO" id="GO:0015074">
    <property type="term" value="P:DNA integration"/>
    <property type="evidence" value="ECO:0007669"/>
    <property type="project" value="InterPro"/>
</dbReference>
<accession>A0A934N4P2</accession>
<dbReference type="InterPro" id="IPR036397">
    <property type="entry name" value="RNaseH_sf"/>
</dbReference>
<evidence type="ECO:0000259" key="1">
    <source>
        <dbReference type="PROSITE" id="PS50994"/>
    </source>
</evidence>
<protein>
    <submittedName>
        <fullName evidence="2">Transposase</fullName>
    </submittedName>
</protein>
<organism evidence="2 3">
    <name type="scientific">Candidatus Aeolococcus gillhamiae</name>
    <dbReference type="NCBI Taxonomy" id="3127015"/>
    <lineage>
        <taxon>Bacteria</taxon>
        <taxon>Bacillati</taxon>
        <taxon>Candidatus Dormiibacterota</taxon>
        <taxon>Candidatus Dormibacteria</taxon>
        <taxon>Candidatus Aeolococcales</taxon>
        <taxon>Candidatus Aeolococcaceae</taxon>
        <taxon>Candidatus Aeolococcus</taxon>
    </lineage>
</organism>
<feature type="domain" description="Integrase catalytic" evidence="1">
    <location>
        <begin position="152"/>
        <end position="331"/>
    </location>
</feature>
<dbReference type="Proteomes" id="UP000606991">
    <property type="component" value="Unassembled WGS sequence"/>
</dbReference>
<dbReference type="Pfam" id="PF13683">
    <property type="entry name" value="rve_3"/>
    <property type="match status" value="1"/>
</dbReference>
<dbReference type="GO" id="GO:0003676">
    <property type="term" value="F:nucleic acid binding"/>
    <property type="evidence" value="ECO:0007669"/>
    <property type="project" value="InterPro"/>
</dbReference>
<dbReference type="AlphaFoldDB" id="A0A934N4P2"/>
<dbReference type="InterPro" id="IPR050900">
    <property type="entry name" value="Transposase_IS3/IS150/IS904"/>
</dbReference>
<dbReference type="SUPFAM" id="SSF53098">
    <property type="entry name" value="Ribonuclease H-like"/>
    <property type="match status" value="1"/>
</dbReference>
<comment type="caution">
    <text evidence="2">The sequence shown here is derived from an EMBL/GenBank/DDBJ whole genome shotgun (WGS) entry which is preliminary data.</text>
</comment>
<reference evidence="2 3" key="1">
    <citation type="submission" date="2020-10" db="EMBL/GenBank/DDBJ databases">
        <title>Ca. Dormibacterota MAGs.</title>
        <authorList>
            <person name="Montgomery K."/>
        </authorList>
    </citation>
    <scope>NUCLEOTIDE SEQUENCE [LARGE SCALE GENOMIC DNA]</scope>
    <source>
        <strain evidence="2">SC8812_S17_18</strain>
    </source>
</reference>
<gene>
    <name evidence="2" type="ORF">JF886_04245</name>
</gene>
<name>A0A934N4P2_9BACT</name>
<dbReference type="Pfam" id="PF13565">
    <property type="entry name" value="HTH_32"/>
    <property type="match status" value="1"/>
</dbReference>
<dbReference type="PANTHER" id="PTHR46889:SF4">
    <property type="entry name" value="TRANSPOSASE INSO FOR INSERTION SEQUENCE ELEMENT IS911B-RELATED"/>
    <property type="match status" value="1"/>
</dbReference>
<dbReference type="RefSeq" id="WP_337309949.1">
    <property type="nucleotide sequence ID" value="NZ_JAEKNS010000049.1"/>
</dbReference>